<dbReference type="Pfam" id="PF05782">
    <property type="entry name" value="ECM1"/>
    <property type="match status" value="1"/>
</dbReference>
<evidence type="ECO:0000256" key="3">
    <source>
        <dbReference type="ARBA" id="ARBA00022737"/>
    </source>
</evidence>
<name>A0A5A9NL78_9TELE</name>
<evidence type="ECO:0000313" key="6">
    <source>
        <dbReference type="Proteomes" id="UP000324632"/>
    </source>
</evidence>
<dbReference type="SUPFAM" id="SSF48552">
    <property type="entry name" value="Serum albumin-like"/>
    <property type="match status" value="1"/>
</dbReference>
<dbReference type="GO" id="GO:0005615">
    <property type="term" value="C:extracellular space"/>
    <property type="evidence" value="ECO:0007669"/>
    <property type="project" value="InterPro"/>
</dbReference>
<accession>A0A5A9NL78</accession>
<dbReference type="PANTHER" id="PTHR16776:SF3">
    <property type="entry name" value="EXTRACELLULAR MATRIX PROTEIN 1"/>
    <property type="match status" value="1"/>
</dbReference>
<dbReference type="GO" id="GO:0030500">
    <property type="term" value="P:regulation of bone mineralization"/>
    <property type="evidence" value="ECO:0007669"/>
    <property type="project" value="TreeGrafter"/>
</dbReference>
<dbReference type="PANTHER" id="PTHR16776">
    <property type="entry name" value="EXTRACELLULAR MATRIX PROTEIN 1"/>
    <property type="match status" value="1"/>
</dbReference>
<evidence type="ECO:0000256" key="4">
    <source>
        <dbReference type="SAM" id="SignalP"/>
    </source>
</evidence>
<evidence type="ECO:0008006" key="7">
    <source>
        <dbReference type="Google" id="ProtNLM"/>
    </source>
</evidence>
<evidence type="ECO:0000313" key="5">
    <source>
        <dbReference type="EMBL" id="KAA0710193.1"/>
    </source>
</evidence>
<proteinExistence type="predicted"/>
<keyword evidence="3" id="KW-0677">Repeat</keyword>
<organism evidence="5 6">
    <name type="scientific">Triplophysa tibetana</name>
    <dbReference type="NCBI Taxonomy" id="1572043"/>
    <lineage>
        <taxon>Eukaryota</taxon>
        <taxon>Metazoa</taxon>
        <taxon>Chordata</taxon>
        <taxon>Craniata</taxon>
        <taxon>Vertebrata</taxon>
        <taxon>Euteleostomi</taxon>
        <taxon>Actinopterygii</taxon>
        <taxon>Neopterygii</taxon>
        <taxon>Teleostei</taxon>
        <taxon>Ostariophysi</taxon>
        <taxon>Cypriniformes</taxon>
        <taxon>Nemacheilidae</taxon>
        <taxon>Triplophysa</taxon>
    </lineage>
</organism>
<dbReference type="Gene3D" id="1.10.246.10">
    <property type="match status" value="1"/>
</dbReference>
<dbReference type="InterPro" id="IPR008605">
    <property type="entry name" value="ECM1"/>
</dbReference>
<feature type="signal peptide" evidence="4">
    <location>
        <begin position="1"/>
        <end position="21"/>
    </location>
</feature>
<dbReference type="EMBL" id="SOYY01000016">
    <property type="protein sequence ID" value="KAA0710193.1"/>
    <property type="molecule type" value="Genomic_DNA"/>
</dbReference>
<dbReference type="Proteomes" id="UP000324632">
    <property type="component" value="Chromosome 16"/>
</dbReference>
<feature type="chain" id="PRO_5023140828" description="Extracellular matrix protein 1" evidence="4">
    <location>
        <begin position="22"/>
        <end position="173"/>
    </location>
</feature>
<keyword evidence="4" id="KW-0732">Signal</keyword>
<dbReference type="GO" id="GO:0007165">
    <property type="term" value="P:signal transduction"/>
    <property type="evidence" value="ECO:0007669"/>
    <property type="project" value="InterPro"/>
</dbReference>
<keyword evidence="2" id="KW-0964">Secreted</keyword>
<keyword evidence="6" id="KW-1185">Reference proteome</keyword>
<gene>
    <name evidence="5" type="ORF">E1301_Tti016730</name>
</gene>
<comment type="subcellular location">
    <subcellularLocation>
        <location evidence="1">Secreted</location>
    </subcellularLocation>
</comment>
<evidence type="ECO:0000256" key="1">
    <source>
        <dbReference type="ARBA" id="ARBA00004613"/>
    </source>
</evidence>
<evidence type="ECO:0000256" key="2">
    <source>
        <dbReference type="ARBA" id="ARBA00022525"/>
    </source>
</evidence>
<reference evidence="5 6" key="1">
    <citation type="journal article" date="2019" name="Mol. Ecol. Resour.">
        <title>Chromosome-level genome assembly of Triplophysa tibetana, a fish adapted to the harsh high-altitude environment of the Tibetan Plateau.</title>
        <authorList>
            <person name="Yang X."/>
            <person name="Liu H."/>
            <person name="Ma Z."/>
            <person name="Zou Y."/>
            <person name="Zou M."/>
            <person name="Mao Y."/>
            <person name="Li X."/>
            <person name="Wang H."/>
            <person name="Chen T."/>
            <person name="Wang W."/>
            <person name="Yang R."/>
        </authorList>
    </citation>
    <scope>NUCLEOTIDE SEQUENCE [LARGE SCALE GENOMIC DNA]</scope>
    <source>
        <strain evidence="5">TTIB1903HZAU</strain>
        <tissue evidence="5">Muscle</tissue>
    </source>
</reference>
<protein>
    <recommendedName>
        <fullName evidence="7">Extracellular matrix protein 1</fullName>
    </recommendedName>
</protein>
<comment type="caution">
    <text evidence="5">The sequence shown here is derived from an EMBL/GenBank/DDBJ whole genome shotgun (WGS) entry which is preliminary data.</text>
</comment>
<dbReference type="AlphaFoldDB" id="A0A5A9NL78"/>
<dbReference type="InterPro" id="IPR020858">
    <property type="entry name" value="Serum_albumin-like"/>
</dbReference>
<sequence length="173" mass="19147">MVWTSTILSILILQFISLGGGQNTDPDVLLKSSFPPAQPSLMNLNAICLHGSGRARYPASIFPPSGYAYARRAGNAVNRLEAWFSQCCNEDVARGNGEILCCAKQAWEAALSQFCTEEFSTMTMPHECCERRGEDRWNCFTTQAPNPYYKSLPGNLAPVVPADRIFTWDPNTC</sequence>